<feature type="region of interest" description="Disordered" evidence="1">
    <location>
        <begin position="67"/>
        <end position="119"/>
    </location>
</feature>
<accession>W9C8I0</accession>
<reference evidence="2 3" key="1">
    <citation type="journal article" date="2014" name="Genome Announc.">
        <title>Draft genome sequence of Sclerotinia borealis, a psychrophilic plant pathogenic fungus.</title>
        <authorList>
            <person name="Mardanov A.V."/>
            <person name="Beletsky A.V."/>
            <person name="Kadnikov V.V."/>
            <person name="Ignatov A.N."/>
            <person name="Ravin N.V."/>
        </authorList>
    </citation>
    <scope>NUCLEOTIDE SEQUENCE [LARGE SCALE GENOMIC DNA]</scope>
    <source>
        <strain evidence="3">F-4157</strain>
    </source>
</reference>
<comment type="caution">
    <text evidence="2">The sequence shown here is derived from an EMBL/GenBank/DDBJ whole genome shotgun (WGS) entry which is preliminary data.</text>
</comment>
<protein>
    <submittedName>
        <fullName evidence="2">Uncharacterized protein</fullName>
    </submittedName>
</protein>
<name>W9C8I0_SCLBF</name>
<sequence>MSREEHPTLRKVFNTTFALSQAITKNMSSSEPLPSCSNTSSVPAVVAVPTTGPATKLLSKLFKEMDEQRTSQPIDSSYILLPNPHRSQTESRARARIPTSPVSVNSPNTSHQSPTSSTCLAHTSGFSPTFQYSREHADSIENLEELASRFKEIQTTNRKFITSDPKVISNSLPNPRLRSFSNFSASLGGLYEEEFEDALNRKKKKFDENFGMMGRDMRQMIPKLVSVPGAGGRKVDRKGKGKATSDNDQEEEDAIEILQELFAELEDKERDASEDVWKSAQEFIGDDEKDITEKTNECKGKAKENVEESDVIMSVQDEKMEAKDTGLGLIMSQEISICDQETEDNGDEHRGDQIIDENEEHNAQLLVQPKSESGFEVTKFEGFGQQGEENWTKSEHDVQKSRSDTKIQKNDDTAQKVDAKVEDKIPAHCSPPTSKAPSIAPSSSGSSTNTSTDDDDMQKEVPEVELAAWATGVMVTGLWMIERKTRPS</sequence>
<keyword evidence="3" id="KW-1185">Reference proteome</keyword>
<evidence type="ECO:0000313" key="2">
    <source>
        <dbReference type="EMBL" id="ESZ92108.1"/>
    </source>
</evidence>
<feature type="compositionally biased region" description="Low complexity" evidence="1">
    <location>
        <begin position="430"/>
        <end position="451"/>
    </location>
</feature>
<feature type="compositionally biased region" description="Basic and acidic residues" evidence="1">
    <location>
        <begin position="291"/>
        <end position="306"/>
    </location>
</feature>
<organism evidence="2 3">
    <name type="scientific">Sclerotinia borealis (strain F-4128)</name>
    <dbReference type="NCBI Taxonomy" id="1432307"/>
    <lineage>
        <taxon>Eukaryota</taxon>
        <taxon>Fungi</taxon>
        <taxon>Dikarya</taxon>
        <taxon>Ascomycota</taxon>
        <taxon>Pezizomycotina</taxon>
        <taxon>Leotiomycetes</taxon>
        <taxon>Helotiales</taxon>
        <taxon>Sclerotiniaceae</taxon>
        <taxon>Sclerotinia</taxon>
    </lineage>
</organism>
<dbReference type="HOGENOM" id="CLU_520723_0_0_1"/>
<evidence type="ECO:0000313" key="3">
    <source>
        <dbReference type="Proteomes" id="UP000019487"/>
    </source>
</evidence>
<feature type="compositionally biased region" description="Polar residues" evidence="1">
    <location>
        <begin position="100"/>
        <end position="119"/>
    </location>
</feature>
<feature type="region of interest" description="Disordered" evidence="1">
    <location>
        <begin position="340"/>
        <end position="464"/>
    </location>
</feature>
<evidence type="ECO:0000256" key="1">
    <source>
        <dbReference type="SAM" id="MobiDB-lite"/>
    </source>
</evidence>
<feature type="compositionally biased region" description="Basic and acidic residues" evidence="1">
    <location>
        <begin position="390"/>
        <end position="426"/>
    </location>
</feature>
<proteinExistence type="predicted"/>
<dbReference type="Proteomes" id="UP000019487">
    <property type="component" value="Unassembled WGS sequence"/>
</dbReference>
<feature type="region of interest" description="Disordered" evidence="1">
    <location>
        <begin position="288"/>
        <end position="309"/>
    </location>
</feature>
<dbReference type="AlphaFoldDB" id="W9C8I0"/>
<gene>
    <name evidence="2" type="ORF">SBOR_7487</name>
</gene>
<dbReference type="EMBL" id="AYSA01000424">
    <property type="protein sequence ID" value="ESZ92108.1"/>
    <property type="molecule type" value="Genomic_DNA"/>
</dbReference>
<feature type="region of interest" description="Disordered" evidence="1">
    <location>
        <begin position="227"/>
        <end position="252"/>
    </location>
</feature>
<dbReference type="OrthoDB" id="3551483at2759"/>